<evidence type="ECO:0000256" key="4">
    <source>
        <dbReference type="HAMAP-Rule" id="MF_00305"/>
    </source>
</evidence>
<dbReference type="STRING" id="277988.SAMN05216170_0064"/>
<dbReference type="EMBL" id="CP015105">
    <property type="protein sequence ID" value="ASJ13081.1"/>
    <property type="molecule type" value="Genomic_DNA"/>
</dbReference>
<evidence type="ECO:0000313" key="8">
    <source>
        <dbReference type="EMBL" id="SEV81422.1"/>
    </source>
</evidence>
<evidence type="ECO:0000256" key="1">
    <source>
        <dbReference type="ARBA" id="ARBA00022490"/>
    </source>
</evidence>
<evidence type="ECO:0000313" key="7">
    <source>
        <dbReference type="EMBL" id="KQH81591.1"/>
    </source>
</evidence>
<proteinExistence type="inferred from homology"/>
<dbReference type="KEGG" id="ttd:A3L14_09375"/>
<dbReference type="EMBL" id="FOIW01000001">
    <property type="protein sequence ID" value="SEV81422.1"/>
    <property type="molecule type" value="Genomic_DNA"/>
</dbReference>
<evidence type="ECO:0000313" key="10">
    <source>
        <dbReference type="Proteomes" id="UP000182125"/>
    </source>
</evidence>
<evidence type="ECO:0000313" key="11">
    <source>
        <dbReference type="Proteomes" id="UP000250136"/>
    </source>
</evidence>
<dbReference type="EMBL" id="LIXN01000020">
    <property type="protein sequence ID" value="KQH81591.1"/>
    <property type="molecule type" value="Genomic_DNA"/>
</dbReference>
<evidence type="ECO:0000256" key="5">
    <source>
        <dbReference type="SAM" id="MobiDB-lite"/>
    </source>
</evidence>
<dbReference type="InterPro" id="IPR022938">
    <property type="entry name" value="SRP19_arc-type"/>
</dbReference>
<evidence type="ECO:0000313" key="9">
    <source>
        <dbReference type="Proteomes" id="UP000051862"/>
    </source>
</evidence>
<accession>A0A0Q2MPH8</accession>
<comment type="function">
    <text evidence="4">Involved in targeting and insertion of nascent membrane proteins into the cytoplasmic membrane. Binds directly to 7S RNA and mediates binding of the 54 kDa subunit of the SRP.</text>
</comment>
<dbReference type="GO" id="GO:0008312">
    <property type="term" value="F:7S RNA binding"/>
    <property type="evidence" value="ECO:0007669"/>
    <property type="project" value="UniProtKB-UniRule"/>
</dbReference>
<gene>
    <name evidence="4" type="primary">srp19</name>
    <name evidence="6" type="ORF">A3L14_09375</name>
    <name evidence="7" type="ORF">AMR53_10250</name>
    <name evidence="8" type="ORF">SAMN05216170_0064</name>
</gene>
<feature type="region of interest" description="Disordered" evidence="5">
    <location>
        <begin position="78"/>
        <end position="115"/>
    </location>
</feature>
<keyword evidence="11" id="KW-1185">Reference proteome</keyword>
<dbReference type="InterPro" id="IPR002778">
    <property type="entry name" value="Signal_recog_particle_SRP19"/>
</dbReference>
<feature type="compositionally biased region" description="Basic residues" evidence="5">
    <location>
        <begin position="98"/>
        <end position="115"/>
    </location>
</feature>
<dbReference type="HAMAP" id="MF_00305">
    <property type="entry name" value="SRP19"/>
    <property type="match status" value="1"/>
</dbReference>
<dbReference type="Proteomes" id="UP000250136">
    <property type="component" value="Chromosome"/>
</dbReference>
<dbReference type="GeneID" id="33334634"/>
<dbReference type="OrthoDB" id="56356at2157"/>
<reference evidence="6 11" key="2">
    <citation type="submission" date="2016-04" db="EMBL/GenBank/DDBJ databases">
        <title>Complete genome sequence of Thermococcus thioreducens type strain OGL-20P.</title>
        <authorList>
            <person name="Oger P.M."/>
        </authorList>
    </citation>
    <scope>NUCLEOTIDE SEQUENCE [LARGE SCALE GENOMIC DNA]</scope>
    <source>
        <strain evidence="6 11">OGL-20P</strain>
    </source>
</reference>
<dbReference type="NCBIfam" id="NF002993">
    <property type="entry name" value="PRK03745.1"/>
    <property type="match status" value="1"/>
</dbReference>
<comment type="subunit">
    <text evidence="4">Part of the signal recognition particle protein translocation system, which is composed of SRP and FtsY. Archaeal SRP consists of a 7S RNA molecule of 300 nucleotides and two protein subunits: SRP54 and SRP19.</text>
</comment>
<dbReference type="InterPro" id="IPR036521">
    <property type="entry name" value="SRP19-like_sf"/>
</dbReference>
<keyword evidence="4" id="KW-0694">RNA-binding</keyword>
<protein>
    <recommendedName>
        <fullName evidence="4">Signal recognition particle 19 kDa protein</fullName>
        <shortName evidence="4">SRP19</shortName>
    </recommendedName>
</protein>
<dbReference type="RefSeq" id="WP_055430163.1">
    <property type="nucleotide sequence ID" value="NZ_CP015105.1"/>
</dbReference>
<dbReference type="Proteomes" id="UP000182125">
    <property type="component" value="Unassembled WGS sequence"/>
</dbReference>
<reference evidence="7 9" key="1">
    <citation type="submission" date="2015-08" db="EMBL/GenBank/DDBJ databases">
        <title>Thermococcus thioreducens DSM 14981 genome sequencing.</title>
        <authorList>
            <person name="Hong S.-J."/>
            <person name="Kim M.-C."/>
            <person name="Shin J.-H."/>
        </authorList>
    </citation>
    <scope>NUCLEOTIDE SEQUENCE [LARGE SCALE GENOMIC DNA]</scope>
    <source>
        <strain evidence="7 9">DSM 14981</strain>
    </source>
</reference>
<organism evidence="7 9">
    <name type="scientific">Thermococcus thioreducens</name>
    <dbReference type="NCBI Taxonomy" id="277988"/>
    <lineage>
        <taxon>Archaea</taxon>
        <taxon>Methanobacteriati</taxon>
        <taxon>Methanobacteriota</taxon>
        <taxon>Thermococci</taxon>
        <taxon>Thermococcales</taxon>
        <taxon>Thermococcaceae</taxon>
        <taxon>Thermococcus</taxon>
    </lineage>
</organism>
<keyword evidence="1 4" id="KW-0963">Cytoplasm</keyword>
<evidence type="ECO:0000313" key="6">
    <source>
        <dbReference type="EMBL" id="ASJ13081.1"/>
    </source>
</evidence>
<dbReference type="GO" id="GO:0048500">
    <property type="term" value="C:signal recognition particle"/>
    <property type="evidence" value="ECO:0007669"/>
    <property type="project" value="UniProtKB-UniRule"/>
</dbReference>
<keyword evidence="2 4" id="KW-0733">Signal recognition particle</keyword>
<reference evidence="8 10" key="3">
    <citation type="submission" date="2016-10" db="EMBL/GenBank/DDBJ databases">
        <authorList>
            <person name="de Groot N.N."/>
        </authorList>
    </citation>
    <scope>NUCLEOTIDE SEQUENCE [LARGE SCALE GENOMIC DNA]</scope>
    <source>
        <strain evidence="8 10">OGL-20</strain>
    </source>
</reference>
<dbReference type="Gene3D" id="3.30.56.30">
    <property type="entry name" value="Signal recognition particle, SRP19-like subunit"/>
    <property type="match status" value="1"/>
</dbReference>
<dbReference type="AlphaFoldDB" id="A0A0Q2MPH8"/>
<comment type="subcellular location">
    <subcellularLocation>
        <location evidence="4">Cytoplasm</location>
    </subcellularLocation>
</comment>
<dbReference type="Pfam" id="PF01922">
    <property type="entry name" value="SRP19"/>
    <property type="match status" value="1"/>
</dbReference>
<dbReference type="SUPFAM" id="SSF69695">
    <property type="entry name" value="SRP19"/>
    <property type="match status" value="1"/>
</dbReference>
<dbReference type="PATRIC" id="fig|277988.4.peg.2150"/>
<sequence>MKRFIVWPSELDSRLSRRYGRVIGKEFAVEGPRIHEIADAARALGMKIVEIDESKLNPRLAGLDEEYRLRGMLRIESKHPKGKSLRMLGQKIREIRKTRAKAKGKKKHKSRKKKR</sequence>
<dbReference type="GO" id="GO:0006614">
    <property type="term" value="P:SRP-dependent cotranslational protein targeting to membrane"/>
    <property type="evidence" value="ECO:0007669"/>
    <property type="project" value="InterPro"/>
</dbReference>
<evidence type="ECO:0000256" key="3">
    <source>
        <dbReference type="ARBA" id="ARBA00023274"/>
    </source>
</evidence>
<dbReference type="Proteomes" id="UP000051862">
    <property type="component" value="Unassembled WGS sequence"/>
</dbReference>
<evidence type="ECO:0000256" key="2">
    <source>
        <dbReference type="ARBA" id="ARBA00023135"/>
    </source>
</evidence>
<comment type="similarity">
    <text evidence="4">Belongs to the SRP19 family.</text>
</comment>
<name>A0A0Q2MPH8_9EURY</name>
<keyword evidence="3 4" id="KW-0687">Ribonucleoprotein</keyword>